<evidence type="ECO:0000313" key="6">
    <source>
        <dbReference type="EMBL" id="EDJ4181106.1"/>
    </source>
</evidence>
<gene>
    <name evidence="5" type="ORF">CHN22_19065</name>
    <name evidence="6" type="ORF">CHN22_24320</name>
</gene>
<feature type="non-terminal residue" evidence="5">
    <location>
        <position position="44"/>
    </location>
</feature>
<evidence type="ECO:0000313" key="5">
    <source>
        <dbReference type="EMBL" id="EDJ4180129.1"/>
    </source>
</evidence>
<proteinExistence type="inferred from homology"/>
<name>A0A639MYS1_SALTM</name>
<evidence type="ECO:0000256" key="2">
    <source>
        <dbReference type="ARBA" id="ARBA00011576"/>
    </source>
</evidence>
<comment type="similarity">
    <text evidence="1">Belongs to the YdiV family.</text>
</comment>
<evidence type="ECO:0000256" key="3">
    <source>
        <dbReference type="ARBA" id="ARBA00018009"/>
    </source>
</evidence>
<reference evidence="5" key="1">
    <citation type="submission" date="2018-07" db="EMBL/GenBank/DDBJ databases">
        <authorList>
            <consortium name="GenomeTrakr network: Whole genome sequencing for foodborne pathogen traceback"/>
        </authorList>
    </citation>
    <scope>NUCLEOTIDE SEQUENCE</scope>
    <source>
        <strain evidence="5">FSIS1702925</strain>
    </source>
</reference>
<sequence>MIFAPAFQPIKDVGTGSFVAAEVLARWYDEGRVLTPSSLSSPPY</sequence>
<comment type="caution">
    <text evidence="5">The sequence shown here is derived from an EMBL/GenBank/DDBJ whole genome shotgun (WGS) entry which is preliminary data.</text>
</comment>
<dbReference type="EMBL" id="AAMOFR010000021">
    <property type="protein sequence ID" value="EDJ4180129.1"/>
    <property type="molecule type" value="Genomic_DNA"/>
</dbReference>
<dbReference type="InterPro" id="IPR035919">
    <property type="entry name" value="EAL_sf"/>
</dbReference>
<dbReference type="PROSITE" id="PS50883">
    <property type="entry name" value="EAL"/>
    <property type="match status" value="1"/>
</dbReference>
<evidence type="ECO:0000259" key="4">
    <source>
        <dbReference type="PROSITE" id="PS50883"/>
    </source>
</evidence>
<evidence type="ECO:0000256" key="1">
    <source>
        <dbReference type="ARBA" id="ARBA00010927"/>
    </source>
</evidence>
<accession>A0A639MYS1</accession>
<dbReference type="InterPro" id="IPR001633">
    <property type="entry name" value="EAL_dom"/>
</dbReference>
<dbReference type="Gene3D" id="3.20.20.450">
    <property type="entry name" value="EAL domain"/>
    <property type="match status" value="1"/>
</dbReference>
<feature type="domain" description="EAL" evidence="4">
    <location>
        <begin position="1"/>
        <end position="44"/>
    </location>
</feature>
<protein>
    <recommendedName>
        <fullName evidence="3">Anti-FlhC(2)FlhD(4) factor YdiV</fullName>
    </recommendedName>
</protein>
<organism evidence="5">
    <name type="scientific">Salmonella typhimurium</name>
    <dbReference type="NCBI Taxonomy" id="90371"/>
    <lineage>
        <taxon>Bacteria</taxon>
        <taxon>Pseudomonadati</taxon>
        <taxon>Pseudomonadota</taxon>
        <taxon>Gammaproteobacteria</taxon>
        <taxon>Enterobacterales</taxon>
        <taxon>Enterobacteriaceae</taxon>
        <taxon>Salmonella</taxon>
    </lineage>
</organism>
<dbReference type="EMBL" id="AAMOFR010000057">
    <property type="protein sequence ID" value="EDJ4181106.1"/>
    <property type="molecule type" value="Genomic_DNA"/>
</dbReference>
<dbReference type="SUPFAM" id="SSF141868">
    <property type="entry name" value="EAL domain-like"/>
    <property type="match status" value="1"/>
</dbReference>
<comment type="subunit">
    <text evidence="2">Interacts with FlhD in the FlhC(2)FlhD(4) heterohexamer, inhibiting its ability to activate transcription.</text>
</comment>
<dbReference type="AlphaFoldDB" id="A0A639MYS1"/>